<dbReference type="GO" id="GO:0008270">
    <property type="term" value="F:zinc ion binding"/>
    <property type="evidence" value="ECO:0007669"/>
    <property type="project" value="UniProtKB-KW"/>
</dbReference>
<comment type="similarity">
    <text evidence="3 16">Belongs to the NSE1 family.</text>
</comment>
<evidence type="ECO:0000256" key="5">
    <source>
        <dbReference type="ARBA" id="ARBA00019422"/>
    </source>
</evidence>
<dbReference type="Proteomes" id="UP000076727">
    <property type="component" value="Unassembled WGS sequence"/>
</dbReference>
<evidence type="ECO:0000313" key="20">
    <source>
        <dbReference type="Proteomes" id="UP000076727"/>
    </source>
</evidence>
<evidence type="ECO:0000256" key="1">
    <source>
        <dbReference type="ARBA" id="ARBA00000900"/>
    </source>
</evidence>
<dbReference type="InterPro" id="IPR036388">
    <property type="entry name" value="WH-like_DNA-bd_sf"/>
</dbReference>
<evidence type="ECO:0000256" key="10">
    <source>
        <dbReference type="ARBA" id="ARBA00022786"/>
    </source>
</evidence>
<evidence type="ECO:0000256" key="17">
    <source>
        <dbReference type="SAM" id="MobiDB-lite"/>
    </source>
</evidence>
<dbReference type="FunFam" id="1.10.10.10:FF:000270">
    <property type="entry name" value="Non-structural maintenance of chromosomes element 1 homolog"/>
    <property type="match status" value="1"/>
</dbReference>
<comment type="subunit">
    <text evidence="16">Component of the Smc5-Smc6 complex.</text>
</comment>
<gene>
    <name evidence="19" type="ORF">DAEQUDRAFT_672764</name>
</gene>
<feature type="compositionally biased region" description="Acidic residues" evidence="17">
    <location>
        <begin position="314"/>
        <end position="326"/>
    </location>
</feature>
<evidence type="ECO:0000256" key="9">
    <source>
        <dbReference type="ARBA" id="ARBA00022771"/>
    </source>
</evidence>
<dbReference type="Gene3D" id="3.30.40.10">
    <property type="entry name" value="Zinc/RING finger domain, C3HC4 (zinc finger)"/>
    <property type="match status" value="1"/>
</dbReference>
<feature type="domain" description="RING-type" evidence="18">
    <location>
        <begin position="193"/>
        <end position="234"/>
    </location>
</feature>
<feature type="compositionally biased region" description="Acidic residues" evidence="17">
    <location>
        <begin position="271"/>
        <end position="282"/>
    </location>
</feature>
<dbReference type="GO" id="GO:0005634">
    <property type="term" value="C:nucleus"/>
    <property type="evidence" value="ECO:0007669"/>
    <property type="project" value="UniProtKB-SubCell"/>
</dbReference>
<comment type="subcellular location">
    <subcellularLocation>
        <location evidence="2 16">Nucleus</location>
    </subcellularLocation>
</comment>
<dbReference type="Gene3D" id="1.10.10.10">
    <property type="entry name" value="Winged helix-like DNA-binding domain superfamily/Winged helix DNA-binding domain"/>
    <property type="match status" value="1"/>
</dbReference>
<evidence type="ECO:0000256" key="8">
    <source>
        <dbReference type="ARBA" id="ARBA00022763"/>
    </source>
</evidence>
<feature type="region of interest" description="Disordered" evidence="17">
    <location>
        <begin position="253"/>
        <end position="338"/>
    </location>
</feature>
<comment type="catalytic activity">
    <reaction evidence="1 16">
        <text>S-ubiquitinyl-[E2 ubiquitin-conjugating enzyme]-L-cysteine + [acceptor protein]-L-lysine = [E2 ubiquitin-conjugating enzyme]-L-cysteine + N(6)-ubiquitinyl-[acceptor protein]-L-lysine.</text>
        <dbReference type="EC" id="2.3.2.27"/>
    </reaction>
</comment>
<dbReference type="GO" id="GO:0061630">
    <property type="term" value="F:ubiquitin protein ligase activity"/>
    <property type="evidence" value="ECO:0007669"/>
    <property type="project" value="UniProtKB-EC"/>
</dbReference>
<dbReference type="InterPro" id="IPR001841">
    <property type="entry name" value="Znf_RING"/>
</dbReference>
<dbReference type="Pfam" id="PF07574">
    <property type="entry name" value="SMC_Nse1"/>
    <property type="match status" value="1"/>
</dbReference>
<evidence type="ECO:0000256" key="2">
    <source>
        <dbReference type="ARBA" id="ARBA00004123"/>
    </source>
</evidence>
<dbReference type="InterPro" id="IPR014857">
    <property type="entry name" value="Nse1_RING_C4HC3-type"/>
</dbReference>
<evidence type="ECO:0000256" key="16">
    <source>
        <dbReference type="RuleBase" id="RU368018"/>
    </source>
</evidence>
<keyword evidence="6 16" id="KW-0808">Transferase</keyword>
<dbReference type="EC" id="2.3.2.27" evidence="4 16"/>
<evidence type="ECO:0000256" key="12">
    <source>
        <dbReference type="ARBA" id="ARBA00023172"/>
    </source>
</evidence>
<evidence type="ECO:0000313" key="19">
    <source>
        <dbReference type="EMBL" id="KZT67711.1"/>
    </source>
</evidence>
<organism evidence="19 20">
    <name type="scientific">Daedalea quercina L-15889</name>
    <dbReference type="NCBI Taxonomy" id="1314783"/>
    <lineage>
        <taxon>Eukaryota</taxon>
        <taxon>Fungi</taxon>
        <taxon>Dikarya</taxon>
        <taxon>Basidiomycota</taxon>
        <taxon>Agaricomycotina</taxon>
        <taxon>Agaricomycetes</taxon>
        <taxon>Polyporales</taxon>
        <taxon>Fomitopsis</taxon>
    </lineage>
</organism>
<comment type="function">
    <text evidence="16">Acts in a DNA repair pathway for removal of UV-induced DNA damage that is distinct from classical nucleotide excision repair and in repair of ionizing radiation damage. Functions in homologous recombination repair of DNA double strand breaks and in recovery of stalled replication forks.</text>
</comment>
<keyword evidence="9 15" id="KW-0863">Zinc-finger</keyword>
<dbReference type="PANTHER" id="PTHR20973">
    <property type="entry name" value="NON-SMC ELEMENT 1-RELATED"/>
    <property type="match status" value="1"/>
</dbReference>
<keyword evidence="11 16" id="KW-0862">Zinc</keyword>
<evidence type="ECO:0000256" key="3">
    <source>
        <dbReference type="ARBA" id="ARBA00010258"/>
    </source>
</evidence>
<dbReference type="InterPro" id="IPR013083">
    <property type="entry name" value="Znf_RING/FYVE/PHD"/>
</dbReference>
<name>A0A165P3D3_9APHY</name>
<accession>A0A165P3D3</accession>
<keyword evidence="7 16" id="KW-0479">Metal-binding</keyword>
<keyword evidence="10 16" id="KW-0833">Ubl conjugation pathway</keyword>
<dbReference type="STRING" id="1314783.A0A165P3D3"/>
<dbReference type="PROSITE" id="PS50089">
    <property type="entry name" value="ZF_RING_2"/>
    <property type="match status" value="1"/>
</dbReference>
<feature type="compositionally biased region" description="Basic and acidic residues" evidence="17">
    <location>
        <begin position="253"/>
        <end position="270"/>
    </location>
</feature>
<evidence type="ECO:0000256" key="11">
    <source>
        <dbReference type="ARBA" id="ARBA00022833"/>
    </source>
</evidence>
<keyword evidence="20" id="KW-1185">Reference proteome</keyword>
<keyword evidence="13 16" id="KW-0234">DNA repair</keyword>
<evidence type="ECO:0000256" key="4">
    <source>
        <dbReference type="ARBA" id="ARBA00012483"/>
    </source>
</evidence>
<dbReference type="OrthoDB" id="185455at2759"/>
<dbReference type="InterPro" id="IPR011513">
    <property type="entry name" value="Nse1"/>
</dbReference>
<reference evidence="19 20" key="1">
    <citation type="journal article" date="2016" name="Mol. Biol. Evol.">
        <title>Comparative Genomics of Early-Diverging Mushroom-Forming Fungi Provides Insights into the Origins of Lignocellulose Decay Capabilities.</title>
        <authorList>
            <person name="Nagy L.G."/>
            <person name="Riley R."/>
            <person name="Tritt A."/>
            <person name="Adam C."/>
            <person name="Daum C."/>
            <person name="Floudas D."/>
            <person name="Sun H."/>
            <person name="Yadav J.S."/>
            <person name="Pangilinan J."/>
            <person name="Larsson K.H."/>
            <person name="Matsuura K."/>
            <person name="Barry K."/>
            <person name="Labutti K."/>
            <person name="Kuo R."/>
            <person name="Ohm R.A."/>
            <person name="Bhattacharya S.S."/>
            <person name="Shirouzu T."/>
            <person name="Yoshinaga Y."/>
            <person name="Martin F.M."/>
            <person name="Grigoriev I.V."/>
            <person name="Hibbett D.S."/>
        </authorList>
    </citation>
    <scope>NUCLEOTIDE SEQUENCE [LARGE SCALE GENOMIC DNA]</scope>
    <source>
        <strain evidence="19 20">L-15889</strain>
    </source>
</reference>
<sequence>MVSSNDVRRLFLQAVLSRRVMTREVALKLWEKCIGAVKAANDALEIQFTGDRNSWDEFVTKINDELNLMNLEFAQMSDEITGKEMCALVNRKGDEVAQLATEYTALEIAYFKAVLHQIITATNDAFCISSMAALRETNNLNMSKSQAEVVLSSFVAKGWLVKSRRGRYSLSLRTLMELLPYLKSTYPNNLLECTICMEVVTRGISCYTKNCQTHLHAHCSDKYRRRSQNCPTCQANWSTEANAKKLDRIGEVAYKEGQDAHRRRPFQERSDSEDEDEEDAEAETSQPSQSQPSQASQPTRTQTRKNKKKAVREEDMDIDDEDEPEPEPPRTQKRKSRR</sequence>
<evidence type="ECO:0000256" key="14">
    <source>
        <dbReference type="ARBA" id="ARBA00023242"/>
    </source>
</evidence>
<dbReference type="EMBL" id="KV429073">
    <property type="protein sequence ID" value="KZT67711.1"/>
    <property type="molecule type" value="Genomic_DNA"/>
</dbReference>
<dbReference type="GO" id="GO:0030915">
    <property type="term" value="C:Smc5-Smc6 complex"/>
    <property type="evidence" value="ECO:0007669"/>
    <property type="project" value="UniProtKB-UniRule"/>
</dbReference>
<dbReference type="AlphaFoldDB" id="A0A165P3D3"/>
<evidence type="ECO:0000256" key="6">
    <source>
        <dbReference type="ARBA" id="ARBA00022679"/>
    </source>
</evidence>
<evidence type="ECO:0000256" key="13">
    <source>
        <dbReference type="ARBA" id="ARBA00023204"/>
    </source>
</evidence>
<feature type="compositionally biased region" description="Low complexity" evidence="17">
    <location>
        <begin position="283"/>
        <end position="301"/>
    </location>
</feature>
<evidence type="ECO:0000259" key="18">
    <source>
        <dbReference type="PROSITE" id="PS50089"/>
    </source>
</evidence>
<dbReference type="SUPFAM" id="SSF57850">
    <property type="entry name" value="RING/U-box"/>
    <property type="match status" value="1"/>
</dbReference>
<dbReference type="GO" id="GO:0000724">
    <property type="term" value="P:double-strand break repair via homologous recombination"/>
    <property type="evidence" value="ECO:0007669"/>
    <property type="project" value="TreeGrafter"/>
</dbReference>
<dbReference type="Gene3D" id="3.90.1150.220">
    <property type="match status" value="1"/>
</dbReference>
<keyword evidence="8 16" id="KW-0227">DNA damage</keyword>
<dbReference type="Pfam" id="PF08746">
    <property type="entry name" value="zf-RING-like"/>
    <property type="match status" value="1"/>
</dbReference>
<evidence type="ECO:0000256" key="7">
    <source>
        <dbReference type="ARBA" id="ARBA00022723"/>
    </source>
</evidence>
<protein>
    <recommendedName>
        <fullName evidence="5 16">Non-structural maintenance of chromosomes element 1 homolog</fullName>
        <ecNumber evidence="4 16">2.3.2.27</ecNumber>
    </recommendedName>
</protein>
<dbReference type="PANTHER" id="PTHR20973:SF0">
    <property type="entry name" value="NON-STRUCTURAL MAINTENANCE OF CHROMOSOMES ELEMENT 1 HOMOLOG"/>
    <property type="match status" value="1"/>
</dbReference>
<keyword evidence="14 16" id="KW-0539">Nucleus</keyword>
<evidence type="ECO:0000256" key="15">
    <source>
        <dbReference type="PROSITE-ProRule" id="PRU00175"/>
    </source>
</evidence>
<keyword evidence="12 16" id="KW-0233">DNA recombination</keyword>
<proteinExistence type="inferred from homology"/>